<dbReference type="Proteomes" id="UP000000286">
    <property type="component" value="Chromosome XIII"/>
</dbReference>
<evidence type="ECO:0000256" key="1">
    <source>
        <dbReference type="SAM" id="SignalP"/>
    </source>
</evidence>
<proteinExistence type="predicted"/>
<protein>
    <submittedName>
        <fullName evidence="2">EC1118_1M3_0463p</fullName>
    </submittedName>
</protein>
<name>C8ZEB0_YEAS8</name>
<keyword evidence="1" id="KW-0732">Signal</keyword>
<evidence type="ECO:0000313" key="3">
    <source>
        <dbReference type="Proteomes" id="UP000000286"/>
    </source>
</evidence>
<dbReference type="EMBL" id="FN393082">
    <property type="protein sequence ID" value="CAY81726.1"/>
    <property type="molecule type" value="Genomic_DNA"/>
</dbReference>
<feature type="signal peptide" evidence="1">
    <location>
        <begin position="1"/>
        <end position="21"/>
    </location>
</feature>
<dbReference type="HOGENOM" id="CLU_1907875_0_0_1"/>
<organism evidence="2 3">
    <name type="scientific">Saccharomyces cerevisiae (strain Lalvin EC1118 / Prise de mousse)</name>
    <name type="common">Baker's yeast</name>
    <dbReference type="NCBI Taxonomy" id="643680"/>
    <lineage>
        <taxon>Eukaryota</taxon>
        <taxon>Fungi</taxon>
        <taxon>Dikarya</taxon>
        <taxon>Ascomycota</taxon>
        <taxon>Saccharomycotina</taxon>
        <taxon>Saccharomycetes</taxon>
        <taxon>Saccharomycetales</taxon>
        <taxon>Saccharomycetaceae</taxon>
        <taxon>Saccharomyces</taxon>
    </lineage>
</organism>
<sequence>MSTVNLLLSTILPGMYNDADAGTSSFCPSFPAWETVLISSIHSVNLPLAMVNACKDCVKCCNSWSNCCFTAFSCSGFSLVKSTKFRTCSNLKVSKVSVRWQQRRSYSFTYFFERTWLDFYSALSCLGHSKIFI</sequence>
<dbReference type="AlphaFoldDB" id="C8ZEB0"/>
<gene>
    <name evidence="2" type="ORF">EC1118_1M3_0463g</name>
</gene>
<reference evidence="2 3" key="1">
    <citation type="journal article" date="2009" name="Proc. Natl. Acad. Sci. U.S.A.">
        <title>Eukaryote-to-eukaryote gene transfer events revealed by the genome sequence of the wine yeast Saccharomyces cerevisiae EC1118.</title>
        <authorList>
            <person name="Novo M."/>
            <person name="Bigey F."/>
            <person name="Beyne E."/>
            <person name="Galeote V."/>
            <person name="Gavory F."/>
            <person name="Mallet S."/>
            <person name="Cambot B."/>
            <person name="Legras J.L."/>
            <person name="Wincker P."/>
            <person name="Casaregola S."/>
            <person name="Dequin S."/>
        </authorList>
    </citation>
    <scope>NUCLEOTIDE SEQUENCE [LARGE SCALE GENOMIC DNA]</scope>
    <source>
        <strain evidence="3">Lalvin EC1118 / Prise de mousse</strain>
    </source>
</reference>
<feature type="chain" id="PRO_5002995025" evidence="1">
    <location>
        <begin position="22"/>
        <end position="133"/>
    </location>
</feature>
<accession>C8ZEB0</accession>
<evidence type="ECO:0000313" key="2">
    <source>
        <dbReference type="EMBL" id="CAY81726.1"/>
    </source>
</evidence>